<accession>A0A9N8DD12</accession>
<evidence type="ECO:0000313" key="2">
    <source>
        <dbReference type="Proteomes" id="UP001153069"/>
    </source>
</evidence>
<proteinExistence type="predicted"/>
<organism evidence="1 2">
    <name type="scientific">Seminavis robusta</name>
    <dbReference type="NCBI Taxonomy" id="568900"/>
    <lineage>
        <taxon>Eukaryota</taxon>
        <taxon>Sar</taxon>
        <taxon>Stramenopiles</taxon>
        <taxon>Ochrophyta</taxon>
        <taxon>Bacillariophyta</taxon>
        <taxon>Bacillariophyceae</taxon>
        <taxon>Bacillariophycidae</taxon>
        <taxon>Naviculales</taxon>
        <taxon>Naviculaceae</taxon>
        <taxon>Seminavis</taxon>
    </lineage>
</organism>
<evidence type="ECO:0000313" key="1">
    <source>
        <dbReference type="EMBL" id="CAB9498260.1"/>
    </source>
</evidence>
<gene>
    <name evidence="1" type="ORF">SEMRO_34_G021930.1</name>
</gene>
<dbReference type="Proteomes" id="UP001153069">
    <property type="component" value="Unassembled WGS sequence"/>
</dbReference>
<protein>
    <submittedName>
        <fullName evidence="1">Uncharacterized protein</fullName>
    </submittedName>
</protein>
<reference evidence="1" key="1">
    <citation type="submission" date="2020-06" db="EMBL/GenBank/DDBJ databases">
        <authorList>
            <consortium name="Plant Systems Biology data submission"/>
        </authorList>
    </citation>
    <scope>NUCLEOTIDE SEQUENCE</scope>
    <source>
        <strain evidence="1">D6</strain>
    </source>
</reference>
<comment type="caution">
    <text evidence="1">The sequence shown here is derived from an EMBL/GenBank/DDBJ whole genome shotgun (WGS) entry which is preliminary data.</text>
</comment>
<sequence length="274" mass="30623">MNVTKCLQAKNIKRLMVGGEVLLGEMPAGIFQPLARIPSTLEELHLSMLDITPSLCEEHLGEYMKHPSQRDHLGACTSLSKITIQASRFPNNQQTVVDMFSNVADGLKVNQTLEEFTMTLYCFSENAGLAVMNMFAEAAKHNRCLKTLKIDPWFRCPTGTGWDFVPLESCDAARLIEMYTKLNQNGLLGVLQREECNNAHLWAHALGLFLDDLDCSFALLQINPACLCQTGSQNERTQNGQTLTSDVDQFRDQDMEALPMANPVLRQIGSLNER</sequence>
<name>A0A9N8DD12_9STRA</name>
<dbReference type="EMBL" id="CAICTM010000034">
    <property type="protein sequence ID" value="CAB9498260.1"/>
    <property type="molecule type" value="Genomic_DNA"/>
</dbReference>
<dbReference type="AlphaFoldDB" id="A0A9N8DD12"/>
<keyword evidence="2" id="KW-1185">Reference proteome</keyword>